<proteinExistence type="predicted"/>
<evidence type="ECO:0000256" key="5">
    <source>
        <dbReference type="PROSITE-ProRule" id="PRU00335"/>
    </source>
</evidence>
<dbReference type="EMBL" id="WTUX01000068">
    <property type="protein sequence ID" value="MZR15435.1"/>
    <property type="molecule type" value="Genomic_DNA"/>
</dbReference>
<evidence type="ECO:0000313" key="7">
    <source>
        <dbReference type="EMBL" id="MZR15435.1"/>
    </source>
</evidence>
<dbReference type="Gene3D" id="1.10.357.10">
    <property type="entry name" value="Tetracycline Repressor, domain 2"/>
    <property type="match status" value="1"/>
</dbReference>
<evidence type="ECO:0000259" key="6">
    <source>
        <dbReference type="PROSITE" id="PS50977"/>
    </source>
</evidence>
<dbReference type="Gene3D" id="1.10.10.60">
    <property type="entry name" value="Homeodomain-like"/>
    <property type="match status" value="1"/>
</dbReference>
<dbReference type="PROSITE" id="PS50977">
    <property type="entry name" value="HTH_TETR_2"/>
    <property type="match status" value="1"/>
</dbReference>
<dbReference type="Pfam" id="PF17932">
    <property type="entry name" value="TetR_C_24"/>
    <property type="match status" value="1"/>
</dbReference>
<dbReference type="InterPro" id="IPR041490">
    <property type="entry name" value="KstR2_TetR_C"/>
</dbReference>
<dbReference type="SUPFAM" id="SSF48498">
    <property type="entry name" value="Tetracyclin repressor-like, C-terminal domain"/>
    <property type="match status" value="1"/>
</dbReference>
<dbReference type="GO" id="GO:0003700">
    <property type="term" value="F:DNA-binding transcription factor activity"/>
    <property type="evidence" value="ECO:0007669"/>
    <property type="project" value="TreeGrafter"/>
</dbReference>
<keyword evidence="8" id="KW-1185">Reference proteome</keyword>
<feature type="DNA-binding region" description="H-T-H motif" evidence="5">
    <location>
        <begin position="41"/>
        <end position="60"/>
    </location>
</feature>
<dbReference type="InterPro" id="IPR001647">
    <property type="entry name" value="HTH_TetR"/>
</dbReference>
<evidence type="ECO:0000256" key="2">
    <source>
        <dbReference type="ARBA" id="ARBA00023015"/>
    </source>
</evidence>
<dbReference type="InterPro" id="IPR009057">
    <property type="entry name" value="Homeodomain-like_sf"/>
</dbReference>
<gene>
    <name evidence="7" type="ORF">GQE99_20685</name>
</gene>
<keyword evidence="2" id="KW-0805">Transcription regulation</keyword>
<dbReference type="PANTHER" id="PTHR30055:SF175">
    <property type="entry name" value="HTH-TYPE TRANSCRIPTIONAL REPRESSOR KSTR2"/>
    <property type="match status" value="1"/>
</dbReference>
<dbReference type="PRINTS" id="PR00455">
    <property type="entry name" value="HTHTETR"/>
</dbReference>
<organism evidence="7 8">
    <name type="scientific">Maritimibacter harenae</name>
    <dbReference type="NCBI Taxonomy" id="2606218"/>
    <lineage>
        <taxon>Bacteria</taxon>
        <taxon>Pseudomonadati</taxon>
        <taxon>Pseudomonadota</taxon>
        <taxon>Alphaproteobacteria</taxon>
        <taxon>Rhodobacterales</taxon>
        <taxon>Roseobacteraceae</taxon>
        <taxon>Maritimibacter</taxon>
    </lineage>
</organism>
<accession>A0A845M5W5</accession>
<dbReference type="InterPro" id="IPR050109">
    <property type="entry name" value="HTH-type_TetR-like_transc_reg"/>
</dbReference>
<evidence type="ECO:0000256" key="1">
    <source>
        <dbReference type="ARBA" id="ARBA00022491"/>
    </source>
</evidence>
<dbReference type="Pfam" id="PF00440">
    <property type="entry name" value="TetR_N"/>
    <property type="match status" value="1"/>
</dbReference>
<reference evidence="7 8" key="1">
    <citation type="submission" date="2019-12" db="EMBL/GenBank/DDBJ databases">
        <title>Maritimibacter sp. nov. sp. isolated from sea sand.</title>
        <authorList>
            <person name="Kim J."/>
            <person name="Jeong S.E."/>
            <person name="Jung H.S."/>
            <person name="Jeon C.O."/>
        </authorList>
    </citation>
    <scope>NUCLEOTIDE SEQUENCE [LARGE SCALE GENOMIC DNA]</scope>
    <source>
        <strain evidence="7 8">DP07</strain>
    </source>
</reference>
<dbReference type="RefSeq" id="WP_161353833.1">
    <property type="nucleotide sequence ID" value="NZ_WTUX01000068.1"/>
</dbReference>
<sequence length="203" mass="22984">MPAIQWHKKTKDVEEQQELKRRAVLDVAASLFSSVGYKKTSLDDIAAELDLTKPALYYYARNKENILMQCALVSLERVGLCFDAAQRSTGNGLDRVHVFFRSYAALVVSDFGSSLMREARRNLTGKDQEKLRQTLRDGQEFLEEVIEAGIKDKSIRECSPKRLAQVLFSAFNQMPEWYDPDGPEPPEVIANQILELVSDGIRA</sequence>
<dbReference type="Proteomes" id="UP000467322">
    <property type="component" value="Unassembled WGS sequence"/>
</dbReference>
<comment type="caution">
    <text evidence="7">The sequence shown here is derived from an EMBL/GenBank/DDBJ whole genome shotgun (WGS) entry which is preliminary data.</text>
</comment>
<keyword evidence="3 5" id="KW-0238">DNA-binding</keyword>
<dbReference type="PANTHER" id="PTHR30055">
    <property type="entry name" value="HTH-TYPE TRANSCRIPTIONAL REGULATOR RUTR"/>
    <property type="match status" value="1"/>
</dbReference>
<dbReference type="AlphaFoldDB" id="A0A845M5W5"/>
<evidence type="ECO:0000313" key="8">
    <source>
        <dbReference type="Proteomes" id="UP000467322"/>
    </source>
</evidence>
<dbReference type="SUPFAM" id="SSF46689">
    <property type="entry name" value="Homeodomain-like"/>
    <property type="match status" value="1"/>
</dbReference>
<feature type="domain" description="HTH tetR-type" evidence="6">
    <location>
        <begin position="18"/>
        <end position="78"/>
    </location>
</feature>
<dbReference type="InterPro" id="IPR036271">
    <property type="entry name" value="Tet_transcr_reg_TetR-rel_C_sf"/>
</dbReference>
<dbReference type="GO" id="GO:0000976">
    <property type="term" value="F:transcription cis-regulatory region binding"/>
    <property type="evidence" value="ECO:0007669"/>
    <property type="project" value="TreeGrafter"/>
</dbReference>
<protein>
    <submittedName>
        <fullName evidence="7">TetR family transcriptional regulator</fullName>
    </submittedName>
</protein>
<evidence type="ECO:0000256" key="3">
    <source>
        <dbReference type="ARBA" id="ARBA00023125"/>
    </source>
</evidence>
<keyword evidence="4" id="KW-0804">Transcription</keyword>
<keyword evidence="1" id="KW-0678">Repressor</keyword>
<evidence type="ECO:0000256" key="4">
    <source>
        <dbReference type="ARBA" id="ARBA00023163"/>
    </source>
</evidence>
<name>A0A845M5W5_9RHOB</name>